<feature type="transmembrane region" description="Helical" evidence="7">
    <location>
        <begin position="32"/>
        <end position="50"/>
    </location>
</feature>
<comment type="caution">
    <text evidence="10">The sequence shown here is derived from an EMBL/GenBank/DDBJ whole genome shotgun (WGS) entry which is preliminary data.</text>
</comment>
<evidence type="ECO:0000313" key="11">
    <source>
        <dbReference type="Proteomes" id="UP000249185"/>
    </source>
</evidence>
<dbReference type="PANTHER" id="PTHR30619">
    <property type="entry name" value="DNA INTERNALIZATION/COMPETENCE PROTEIN COMEC/REC2"/>
    <property type="match status" value="1"/>
</dbReference>
<proteinExistence type="predicted"/>
<dbReference type="Pfam" id="PF03772">
    <property type="entry name" value="Competence"/>
    <property type="match status" value="1"/>
</dbReference>
<feature type="transmembrane region" description="Helical" evidence="7">
    <location>
        <begin position="273"/>
        <end position="299"/>
    </location>
</feature>
<dbReference type="GO" id="GO:0005886">
    <property type="term" value="C:plasma membrane"/>
    <property type="evidence" value="ECO:0007669"/>
    <property type="project" value="UniProtKB-SubCell"/>
</dbReference>
<feature type="transmembrane region" description="Helical" evidence="7">
    <location>
        <begin position="517"/>
        <end position="534"/>
    </location>
</feature>
<feature type="region of interest" description="Disordered" evidence="6">
    <location>
        <begin position="687"/>
        <end position="718"/>
    </location>
</feature>
<protein>
    <submittedName>
        <fullName evidence="10">Competence protein</fullName>
    </submittedName>
</protein>
<accession>A0A2W5N7E2</accession>
<dbReference type="EMBL" id="QFPW01000007">
    <property type="protein sequence ID" value="PZQ49411.1"/>
    <property type="molecule type" value="Genomic_DNA"/>
</dbReference>
<gene>
    <name evidence="10" type="ORF">DI556_11105</name>
</gene>
<evidence type="ECO:0000256" key="3">
    <source>
        <dbReference type="ARBA" id="ARBA00022692"/>
    </source>
</evidence>
<evidence type="ECO:0000256" key="7">
    <source>
        <dbReference type="SAM" id="Phobius"/>
    </source>
</evidence>
<evidence type="ECO:0000259" key="8">
    <source>
        <dbReference type="Pfam" id="PF03772"/>
    </source>
</evidence>
<evidence type="ECO:0000256" key="1">
    <source>
        <dbReference type="ARBA" id="ARBA00004651"/>
    </source>
</evidence>
<feature type="transmembrane region" description="Helical" evidence="7">
    <location>
        <begin position="56"/>
        <end position="73"/>
    </location>
</feature>
<dbReference type="PANTHER" id="PTHR30619:SF1">
    <property type="entry name" value="RECOMBINATION PROTEIN 2"/>
    <property type="match status" value="1"/>
</dbReference>
<feature type="transmembrane region" description="Helical" evidence="7">
    <location>
        <begin position="420"/>
        <end position="442"/>
    </location>
</feature>
<comment type="subcellular location">
    <subcellularLocation>
        <location evidence="1">Cell membrane</location>
        <topology evidence="1">Multi-pass membrane protein</topology>
    </subcellularLocation>
</comment>
<feature type="domain" description="ComEC/Rec2-related protein" evidence="8">
    <location>
        <begin position="253"/>
        <end position="533"/>
    </location>
</feature>
<evidence type="ECO:0000256" key="2">
    <source>
        <dbReference type="ARBA" id="ARBA00022475"/>
    </source>
</evidence>
<keyword evidence="3 7" id="KW-0812">Transmembrane</keyword>
<dbReference type="InterPro" id="IPR025405">
    <property type="entry name" value="DUF4131"/>
</dbReference>
<evidence type="ECO:0000256" key="4">
    <source>
        <dbReference type="ARBA" id="ARBA00022989"/>
    </source>
</evidence>
<dbReference type="InterPro" id="IPR004477">
    <property type="entry name" value="ComEC_N"/>
</dbReference>
<feature type="transmembrane region" description="Helical" evidence="7">
    <location>
        <begin position="491"/>
        <end position="511"/>
    </location>
</feature>
<feature type="transmembrane region" description="Helical" evidence="7">
    <location>
        <begin position="454"/>
        <end position="479"/>
    </location>
</feature>
<evidence type="ECO:0000256" key="6">
    <source>
        <dbReference type="SAM" id="MobiDB-lite"/>
    </source>
</evidence>
<dbReference type="Pfam" id="PF13567">
    <property type="entry name" value="DUF4131"/>
    <property type="match status" value="1"/>
</dbReference>
<dbReference type="Proteomes" id="UP000249185">
    <property type="component" value="Unassembled WGS sequence"/>
</dbReference>
<evidence type="ECO:0000259" key="9">
    <source>
        <dbReference type="Pfam" id="PF13567"/>
    </source>
</evidence>
<feature type="transmembrane region" description="Helical" evidence="7">
    <location>
        <begin position="311"/>
        <end position="329"/>
    </location>
</feature>
<keyword evidence="5 7" id="KW-0472">Membrane</keyword>
<evidence type="ECO:0000313" key="10">
    <source>
        <dbReference type="EMBL" id="PZQ49411.1"/>
    </source>
</evidence>
<dbReference type="InterPro" id="IPR052159">
    <property type="entry name" value="Competence_DNA_uptake"/>
</dbReference>
<name>A0A2W5N7E2_RHOSU</name>
<sequence length="718" mass="73983">MAEASPAEAVAARHEVPSAWLADRLGEQLPNLPLWIPVLFGVGIGVYFALPAEPPGWLLAACLGPVAVGLATAPRLGLGGRVAVCLVVLPLLGFADAGLRTRLVAAPVLDRERTLAVEGRIADLSRSGSDLPRVLLDEVTIAGMDPAATPATARISLGPGTDPALLAPGRRVAVTARLSPPSGPTEPGGFDFRFNAFFDRLGAVGYTRTPMLEVAEPDQGLLSQAAFRARVALARRIQARVPGQDGAFGAAILAGDRSGLAREVNDALRVSTLYHLVSISGLHMSLLAAAVFAIVRYGLALVPWCALRWPVKKIAAVVALIAAGAYLLVSGNDVATQRAYVMIAVVLGAVLLDRPALTPRSIALAALIVLAAAPEALVQPGFQMSFAATIALVAGFEALRARAWWRATQTDRRWRFAKPLIGVAMTSLIAGLASGPISAFHFNTAAPYGLLANLLAVPAMGLVVMPAGVVGIAAIPFGLDALPFAAMGWGIGYVLGVARFVAGLGGAVAGVPAGPPAALVLLCLGGLFVVLWRGPGRWLGLAPMALAAVLWAGATRPEVLIAENGRLFGVMTGAGRALSTDRGEGFVAANWLARDGDRATQAEAATRGDMRRARASIEAEVPGLGPILYAGSSDPAGAEAACARVAILIAPKWPRPAGRCLFIDAATLRREGVMAIDVVNGAPRVTGALPRAGRRPWSGGAPPDSAPPESAPRSAGVE</sequence>
<feature type="transmembrane region" description="Helical" evidence="7">
    <location>
        <begin position="80"/>
        <end position="99"/>
    </location>
</feature>
<keyword evidence="4 7" id="KW-1133">Transmembrane helix</keyword>
<evidence type="ECO:0000256" key="5">
    <source>
        <dbReference type="ARBA" id="ARBA00023136"/>
    </source>
</evidence>
<dbReference type="AlphaFoldDB" id="A0A2W5N7E2"/>
<reference evidence="10 11" key="1">
    <citation type="submission" date="2017-08" db="EMBL/GenBank/DDBJ databases">
        <title>Infants hospitalized years apart are colonized by the same room-sourced microbial strains.</title>
        <authorList>
            <person name="Brooks B."/>
            <person name="Olm M.R."/>
            <person name="Firek B.A."/>
            <person name="Baker R."/>
            <person name="Thomas B.C."/>
            <person name="Morowitz M.J."/>
            <person name="Banfield J.F."/>
        </authorList>
    </citation>
    <scope>NUCLEOTIDE SEQUENCE [LARGE SCALE GENOMIC DNA]</scope>
    <source>
        <strain evidence="10">S2_005_002_R2_34</strain>
    </source>
</reference>
<feature type="domain" description="DUF4131" evidence="9">
    <location>
        <begin position="54"/>
        <end position="209"/>
    </location>
</feature>
<feature type="transmembrane region" description="Helical" evidence="7">
    <location>
        <begin position="335"/>
        <end position="352"/>
    </location>
</feature>
<organism evidence="10 11">
    <name type="scientific">Rhodovulum sulfidophilum</name>
    <name type="common">Rhodobacter sulfidophilus</name>
    <dbReference type="NCBI Taxonomy" id="35806"/>
    <lineage>
        <taxon>Bacteria</taxon>
        <taxon>Pseudomonadati</taxon>
        <taxon>Pseudomonadota</taxon>
        <taxon>Alphaproteobacteria</taxon>
        <taxon>Rhodobacterales</taxon>
        <taxon>Paracoccaceae</taxon>
        <taxon>Rhodovulum</taxon>
    </lineage>
</organism>
<keyword evidence="2" id="KW-1003">Cell membrane</keyword>
<dbReference type="NCBIfam" id="TIGR00360">
    <property type="entry name" value="ComEC_N-term"/>
    <property type="match status" value="1"/>
</dbReference>
<feature type="transmembrane region" description="Helical" evidence="7">
    <location>
        <begin position="380"/>
        <end position="399"/>
    </location>
</feature>